<feature type="chain" id="PRO_5005184272" description="YHS domain protein" evidence="2">
    <location>
        <begin position="26"/>
        <end position="268"/>
    </location>
</feature>
<accession>A0A0G3ELE6</accession>
<protein>
    <recommendedName>
        <fullName evidence="5">YHS domain protein</fullName>
    </recommendedName>
</protein>
<name>A0A0G3ELE6_9BACT</name>
<dbReference type="PATRIC" id="fig|1609981.3.peg.2469"/>
<evidence type="ECO:0008006" key="5">
    <source>
        <dbReference type="Google" id="ProtNLM"/>
    </source>
</evidence>
<feature type="region of interest" description="Disordered" evidence="1">
    <location>
        <begin position="185"/>
        <end position="268"/>
    </location>
</feature>
<organism evidence="3 4">
    <name type="scientific">Kiritimatiella glycovorans</name>
    <dbReference type="NCBI Taxonomy" id="1307763"/>
    <lineage>
        <taxon>Bacteria</taxon>
        <taxon>Pseudomonadati</taxon>
        <taxon>Kiritimatiellota</taxon>
        <taxon>Kiritimatiellia</taxon>
        <taxon>Kiritimatiellales</taxon>
        <taxon>Kiritimatiellaceae</taxon>
        <taxon>Kiritimatiella</taxon>
    </lineage>
</organism>
<proteinExistence type="predicted"/>
<keyword evidence="2" id="KW-0732">Signal</keyword>
<dbReference type="EMBL" id="CP010904">
    <property type="protein sequence ID" value="AKJ65595.1"/>
    <property type="molecule type" value="Genomic_DNA"/>
</dbReference>
<evidence type="ECO:0000313" key="4">
    <source>
        <dbReference type="Proteomes" id="UP000035268"/>
    </source>
</evidence>
<dbReference type="OrthoDB" id="9835721at2"/>
<feature type="compositionally biased region" description="Low complexity" evidence="1">
    <location>
        <begin position="207"/>
        <end position="219"/>
    </location>
</feature>
<feature type="signal peptide" evidence="2">
    <location>
        <begin position="1"/>
        <end position="25"/>
    </location>
</feature>
<sequence precursor="true">MARWTKTLSFALLVLGMLMPRGSEAAEKNRITMMVLPRRETAVQIGFDLARKYPVMLLTYQSEEAPDGPVFHAWDGSTWVFVSGEDYRSGSFVSHAPDRAIVVGQNGEKPASDLIPQPGFCAHVLLTDSAEPRKLLNFTGRAFNFSYPRWEWFARRYGFTIEDINPKRLRDRWYYHPLEENLKRRRAARPAAPKDKKGSAREESGELEPVAPVAPVEPVEPLEPIEPESDGGSDEEFEEWIIESPVNDPDNPIQSDPVAPAEVIRDAE</sequence>
<dbReference type="STRING" id="1307763.L21SP4_02369"/>
<gene>
    <name evidence="3" type="ORF">L21SP4_02369</name>
</gene>
<evidence type="ECO:0000256" key="1">
    <source>
        <dbReference type="SAM" id="MobiDB-lite"/>
    </source>
</evidence>
<dbReference type="RefSeq" id="WP_052882804.1">
    <property type="nucleotide sequence ID" value="NZ_CP010904.1"/>
</dbReference>
<evidence type="ECO:0000256" key="2">
    <source>
        <dbReference type="SAM" id="SignalP"/>
    </source>
</evidence>
<dbReference type="AlphaFoldDB" id="A0A0G3ELE6"/>
<reference evidence="4" key="1">
    <citation type="submission" date="2015-02" db="EMBL/GenBank/DDBJ databases">
        <title>Description and complete genome sequence of the first cultured representative of the subdivision 5 of the Verrucomicrobia phylum.</title>
        <authorList>
            <person name="Spring S."/>
            <person name="Bunk B."/>
            <person name="Sproer C."/>
            <person name="Klenk H.-P."/>
        </authorList>
    </citation>
    <scope>NUCLEOTIDE SEQUENCE [LARGE SCALE GENOMIC DNA]</scope>
    <source>
        <strain evidence="4">L21-Fru-AB</strain>
    </source>
</reference>
<dbReference type="Proteomes" id="UP000035268">
    <property type="component" value="Chromosome"/>
</dbReference>
<evidence type="ECO:0000313" key="3">
    <source>
        <dbReference type="EMBL" id="AKJ65595.1"/>
    </source>
</evidence>
<reference evidence="3 4" key="2">
    <citation type="journal article" date="2016" name="ISME J.">
        <title>Characterization of the first cultured representative of Verrucomicrobia subdivision 5 indicates the proposal of a novel phylum.</title>
        <authorList>
            <person name="Spring S."/>
            <person name="Bunk B."/>
            <person name="Sproer C."/>
            <person name="Schumann P."/>
            <person name="Rohde M."/>
            <person name="Tindall B.J."/>
            <person name="Klenk H.P."/>
        </authorList>
    </citation>
    <scope>NUCLEOTIDE SEQUENCE [LARGE SCALE GENOMIC DNA]</scope>
    <source>
        <strain evidence="3 4">L21-Fru-AB</strain>
    </source>
</reference>
<dbReference type="KEGG" id="vbl:L21SP4_02369"/>
<feature type="compositionally biased region" description="Acidic residues" evidence="1">
    <location>
        <begin position="223"/>
        <end position="241"/>
    </location>
</feature>
<feature type="compositionally biased region" description="Basic and acidic residues" evidence="1">
    <location>
        <begin position="192"/>
        <end position="204"/>
    </location>
</feature>
<keyword evidence="4" id="KW-1185">Reference proteome</keyword>